<dbReference type="SUPFAM" id="SSF56349">
    <property type="entry name" value="DNA breaking-rejoining enzymes"/>
    <property type="match status" value="1"/>
</dbReference>
<dbReference type="EMBL" id="RPFW01000020">
    <property type="protein sequence ID" value="TVY97964.1"/>
    <property type="molecule type" value="Genomic_DNA"/>
</dbReference>
<keyword evidence="9" id="KW-1185">Reference proteome</keyword>
<dbReference type="InterPro" id="IPR011010">
    <property type="entry name" value="DNA_brk_join_enz"/>
</dbReference>
<sequence>MTDLAPVLQGFFTDRLARQKKASPNTVAAYRDACRLLIAFARDQTGKPPSQLSIADLDATLVGAFLNHLEDDRGNGSATRNARLAVIHSLFKYAALRAPEHAATISQVLAIPPRRRERAIVSYLTPEEIDALVAAPGRQTWHGRRDRALLLLGLQTGLRVSELTGLLRQDIHLGAGPHVRCHGKGRKDRATPLTGQTVKVMRTWLAELNPDPAGPLFPTQPGGRLSRDAVERLVAKHAATAADACPSIKEKNVTPHTLRHSAAMTLLKAGVDTSVIALWLGHEGTETTQVYLHADMSIKEQALARVQQPGTSPGRYRPPDSLLAFLDNL</sequence>
<dbReference type="Pfam" id="PF02899">
    <property type="entry name" value="Phage_int_SAM_1"/>
    <property type="match status" value="1"/>
</dbReference>
<dbReference type="AlphaFoldDB" id="A0A651PEQ0"/>
<proteinExistence type="inferred from homology"/>
<protein>
    <submittedName>
        <fullName evidence="8">Integrase</fullName>
    </submittedName>
</protein>
<dbReference type="InterPro" id="IPR004107">
    <property type="entry name" value="Integrase_SAM-like_N"/>
</dbReference>
<dbReference type="PANTHER" id="PTHR30349:SF41">
    <property type="entry name" value="INTEGRASE_RECOMBINASE PROTEIN MJ0367-RELATED"/>
    <property type="match status" value="1"/>
</dbReference>
<dbReference type="Gene3D" id="1.10.443.10">
    <property type="entry name" value="Intergrase catalytic core"/>
    <property type="match status" value="1"/>
</dbReference>
<dbReference type="OrthoDB" id="9801717at2"/>
<accession>A0A651PEQ0</accession>
<dbReference type="PROSITE" id="PS51898">
    <property type="entry name" value="TYR_RECOMBINASE"/>
    <property type="match status" value="1"/>
</dbReference>
<dbReference type="Gene3D" id="1.10.150.130">
    <property type="match status" value="1"/>
</dbReference>
<dbReference type="InterPro" id="IPR013762">
    <property type="entry name" value="Integrase-like_cat_sf"/>
</dbReference>
<evidence type="ECO:0000256" key="1">
    <source>
        <dbReference type="ARBA" id="ARBA00008857"/>
    </source>
</evidence>
<gene>
    <name evidence="8" type="ORF">EAS64_42750</name>
</gene>
<reference evidence="8 9" key="1">
    <citation type="submission" date="2018-11" db="EMBL/GenBank/DDBJ databases">
        <title>Trebonia kvetii gen.nov., sp.nov., a novel acidophilic actinobacterium, and proposal of the new actinobacterial family Treboniaceae fam. nov.</title>
        <authorList>
            <person name="Rapoport D."/>
            <person name="Sagova-Mareckova M."/>
            <person name="Sedlacek I."/>
            <person name="Provaznik J."/>
            <person name="Kralova S."/>
            <person name="Pavlinic D."/>
            <person name="Benes V."/>
            <person name="Kopecky J."/>
        </authorList>
    </citation>
    <scope>NUCLEOTIDE SEQUENCE [LARGE SCALE GENOMIC DNA]</scope>
    <source>
        <strain evidence="8 9">15Tr583</strain>
    </source>
</reference>
<feature type="domain" description="Tyr recombinase" evidence="6">
    <location>
        <begin position="119"/>
        <end position="304"/>
    </location>
</feature>
<keyword evidence="3 5" id="KW-0238">DNA-binding</keyword>
<name>A0A651PEQ0_9ACTN</name>
<dbReference type="InterPro" id="IPR044068">
    <property type="entry name" value="CB"/>
</dbReference>
<dbReference type="PROSITE" id="PS51900">
    <property type="entry name" value="CB"/>
    <property type="match status" value="1"/>
</dbReference>
<evidence type="ECO:0000256" key="5">
    <source>
        <dbReference type="PROSITE-ProRule" id="PRU01248"/>
    </source>
</evidence>
<dbReference type="RefSeq" id="WP_145862445.1">
    <property type="nucleotide sequence ID" value="NZ_RPFW01000020.1"/>
</dbReference>
<dbReference type="GO" id="GO:0006310">
    <property type="term" value="P:DNA recombination"/>
    <property type="evidence" value="ECO:0007669"/>
    <property type="project" value="UniProtKB-KW"/>
</dbReference>
<dbReference type="InterPro" id="IPR010998">
    <property type="entry name" value="Integrase_recombinase_N"/>
</dbReference>
<evidence type="ECO:0000256" key="4">
    <source>
        <dbReference type="ARBA" id="ARBA00023172"/>
    </source>
</evidence>
<evidence type="ECO:0000256" key="2">
    <source>
        <dbReference type="ARBA" id="ARBA00022908"/>
    </source>
</evidence>
<comment type="caution">
    <text evidence="8">The sequence shown here is derived from an EMBL/GenBank/DDBJ whole genome shotgun (WGS) entry which is preliminary data.</text>
</comment>
<keyword evidence="2" id="KW-0229">DNA integration</keyword>
<dbReference type="GO" id="GO:0015074">
    <property type="term" value="P:DNA integration"/>
    <property type="evidence" value="ECO:0007669"/>
    <property type="project" value="UniProtKB-KW"/>
</dbReference>
<dbReference type="Proteomes" id="UP000460272">
    <property type="component" value="Unassembled WGS sequence"/>
</dbReference>
<organism evidence="8 9">
    <name type="scientific">Trebonia kvetii</name>
    <dbReference type="NCBI Taxonomy" id="2480626"/>
    <lineage>
        <taxon>Bacteria</taxon>
        <taxon>Bacillati</taxon>
        <taxon>Actinomycetota</taxon>
        <taxon>Actinomycetes</taxon>
        <taxon>Streptosporangiales</taxon>
        <taxon>Treboniaceae</taxon>
        <taxon>Trebonia</taxon>
    </lineage>
</organism>
<evidence type="ECO:0000313" key="9">
    <source>
        <dbReference type="Proteomes" id="UP000460272"/>
    </source>
</evidence>
<evidence type="ECO:0000256" key="3">
    <source>
        <dbReference type="ARBA" id="ARBA00023125"/>
    </source>
</evidence>
<evidence type="ECO:0000259" key="7">
    <source>
        <dbReference type="PROSITE" id="PS51900"/>
    </source>
</evidence>
<evidence type="ECO:0000313" key="8">
    <source>
        <dbReference type="EMBL" id="TVY97964.1"/>
    </source>
</evidence>
<feature type="domain" description="Core-binding (CB)" evidence="7">
    <location>
        <begin position="2"/>
        <end position="95"/>
    </location>
</feature>
<evidence type="ECO:0000259" key="6">
    <source>
        <dbReference type="PROSITE" id="PS51898"/>
    </source>
</evidence>
<keyword evidence="4" id="KW-0233">DNA recombination</keyword>
<comment type="similarity">
    <text evidence="1">Belongs to the 'phage' integrase family.</text>
</comment>
<dbReference type="GO" id="GO:0003677">
    <property type="term" value="F:DNA binding"/>
    <property type="evidence" value="ECO:0007669"/>
    <property type="project" value="UniProtKB-UniRule"/>
</dbReference>
<dbReference type="InterPro" id="IPR050090">
    <property type="entry name" value="Tyrosine_recombinase_XerCD"/>
</dbReference>
<dbReference type="Pfam" id="PF00589">
    <property type="entry name" value="Phage_integrase"/>
    <property type="match status" value="1"/>
</dbReference>
<dbReference type="PANTHER" id="PTHR30349">
    <property type="entry name" value="PHAGE INTEGRASE-RELATED"/>
    <property type="match status" value="1"/>
</dbReference>
<dbReference type="InterPro" id="IPR002104">
    <property type="entry name" value="Integrase_catalytic"/>
</dbReference>